<dbReference type="GO" id="GO:0003677">
    <property type="term" value="F:DNA binding"/>
    <property type="evidence" value="ECO:0007669"/>
    <property type="project" value="UniProtKB-KW"/>
</dbReference>
<dbReference type="AlphaFoldDB" id="A0A4Q1K045"/>
<keyword evidence="1" id="KW-0175">Coiled coil</keyword>
<dbReference type="InterPro" id="IPR010093">
    <property type="entry name" value="SinI_DNA-bd"/>
</dbReference>
<dbReference type="EMBL" id="SBKO01000006">
    <property type="protein sequence ID" value="RXR16313.1"/>
    <property type="molecule type" value="Genomic_DNA"/>
</dbReference>
<evidence type="ECO:0000313" key="3">
    <source>
        <dbReference type="EMBL" id="RXR16313.1"/>
    </source>
</evidence>
<dbReference type="Proteomes" id="UP000290283">
    <property type="component" value="Unassembled WGS sequence"/>
</dbReference>
<organism evidence="3 4">
    <name type="scientific">Flavobacterium amnicola</name>
    <dbReference type="NCBI Taxonomy" id="2506422"/>
    <lineage>
        <taxon>Bacteria</taxon>
        <taxon>Pseudomonadati</taxon>
        <taxon>Bacteroidota</taxon>
        <taxon>Flavobacteriia</taxon>
        <taxon>Flavobacteriales</taxon>
        <taxon>Flavobacteriaceae</taxon>
        <taxon>Flavobacterium</taxon>
    </lineage>
</organism>
<dbReference type="Pfam" id="PF12728">
    <property type="entry name" value="HTH_17"/>
    <property type="match status" value="1"/>
</dbReference>
<accession>A0A4Q1K045</accession>
<protein>
    <submittedName>
        <fullName evidence="3">DNA-binding protein</fullName>
    </submittedName>
</protein>
<evidence type="ECO:0000256" key="1">
    <source>
        <dbReference type="SAM" id="Coils"/>
    </source>
</evidence>
<evidence type="ECO:0000313" key="4">
    <source>
        <dbReference type="Proteomes" id="UP000290283"/>
    </source>
</evidence>
<gene>
    <name evidence="3" type="ORF">EQG63_11875</name>
</gene>
<reference evidence="4" key="1">
    <citation type="submission" date="2019-01" db="EMBL/GenBank/DDBJ databases">
        <title>Cytophagaceae bacterium strain CAR-16.</title>
        <authorList>
            <person name="Chen W.-M."/>
        </authorList>
    </citation>
    <scope>NUCLEOTIDE SEQUENCE [LARGE SCALE GENOMIC DNA]</scope>
    <source>
        <strain evidence="4">LLJ-11</strain>
    </source>
</reference>
<dbReference type="RefSeq" id="WP_129436591.1">
    <property type="nucleotide sequence ID" value="NZ_SBKO01000006.1"/>
</dbReference>
<feature type="coiled-coil region" evidence="1">
    <location>
        <begin position="14"/>
        <end position="49"/>
    </location>
</feature>
<dbReference type="SUPFAM" id="SSF46955">
    <property type="entry name" value="Putative DNA-binding domain"/>
    <property type="match status" value="1"/>
</dbReference>
<comment type="caution">
    <text evidence="3">The sequence shown here is derived from an EMBL/GenBank/DDBJ whole genome shotgun (WGS) entry which is preliminary data.</text>
</comment>
<dbReference type="OrthoDB" id="597977at2"/>
<sequence length="113" mass="13148">MENNLTFDNLPNAISELSKKVENIERLLLLKKEEQITELSEQLLTIQEAASFLNLSVPTVYSKVSKGELPFMKRSKRLYFSSFELMDYLKKGRNKTNSEIELDADVYLNRARK</sequence>
<evidence type="ECO:0000259" key="2">
    <source>
        <dbReference type="Pfam" id="PF12728"/>
    </source>
</evidence>
<keyword evidence="3" id="KW-0238">DNA-binding</keyword>
<proteinExistence type="predicted"/>
<dbReference type="InterPro" id="IPR041657">
    <property type="entry name" value="HTH_17"/>
</dbReference>
<name>A0A4Q1K045_9FLAO</name>
<dbReference type="NCBIfam" id="TIGR01764">
    <property type="entry name" value="excise"/>
    <property type="match status" value="1"/>
</dbReference>
<dbReference type="InterPro" id="IPR009061">
    <property type="entry name" value="DNA-bd_dom_put_sf"/>
</dbReference>
<feature type="domain" description="Helix-turn-helix" evidence="2">
    <location>
        <begin position="43"/>
        <end position="92"/>
    </location>
</feature>
<keyword evidence="4" id="KW-1185">Reference proteome</keyword>